<feature type="transmembrane region" description="Helical" evidence="10">
    <location>
        <begin position="101"/>
        <end position="120"/>
    </location>
</feature>
<keyword evidence="10" id="KW-0915">Sodium</keyword>
<dbReference type="PANTHER" id="PTHR28259:SF1">
    <property type="entry name" value="FLUORIDE EXPORT PROTEIN 1-RELATED"/>
    <property type="match status" value="1"/>
</dbReference>
<feature type="transmembrane region" description="Helical" evidence="10">
    <location>
        <begin position="37"/>
        <end position="56"/>
    </location>
</feature>
<accession>A0A1H3HT67</accession>
<evidence type="ECO:0000256" key="7">
    <source>
        <dbReference type="ARBA" id="ARBA00035120"/>
    </source>
</evidence>
<proteinExistence type="inferred from homology"/>
<comment type="catalytic activity">
    <reaction evidence="8">
        <text>fluoride(in) = fluoride(out)</text>
        <dbReference type="Rhea" id="RHEA:76159"/>
        <dbReference type="ChEBI" id="CHEBI:17051"/>
    </reaction>
    <physiologicalReaction direction="left-to-right" evidence="8">
        <dbReference type="Rhea" id="RHEA:76160"/>
    </physiologicalReaction>
</comment>
<gene>
    <name evidence="10" type="primary">fluC</name>
    <name evidence="10" type="synonym">crcB</name>
    <name evidence="11" type="ORF">SAMN05444365_101971</name>
</gene>
<keyword evidence="5 10" id="KW-0472">Membrane</keyword>
<dbReference type="InterPro" id="IPR003691">
    <property type="entry name" value="FluC"/>
</dbReference>
<name>A0A1H3HT67_9ACTN</name>
<dbReference type="Pfam" id="PF02537">
    <property type="entry name" value="CRCB"/>
    <property type="match status" value="1"/>
</dbReference>
<evidence type="ECO:0000256" key="2">
    <source>
        <dbReference type="ARBA" id="ARBA00022475"/>
    </source>
</evidence>
<dbReference type="GO" id="GO:0140114">
    <property type="term" value="P:cellular detoxification of fluoride"/>
    <property type="evidence" value="ECO:0007669"/>
    <property type="project" value="UniProtKB-UniRule"/>
</dbReference>
<sequence length="137" mass="13966">MTRLERCVLVVVAAGGALGSAARYGLALAWPAPPASFPWATLLTNLTGCVLIGALMQAIAVRTAPHRLLRPFLGTGVLGGFTTFSTYAVETRALLAAGRPALAAGYVLGTLAGALVAVRLGMLVVRRLRLEPAGGGA</sequence>
<evidence type="ECO:0000256" key="3">
    <source>
        <dbReference type="ARBA" id="ARBA00022692"/>
    </source>
</evidence>
<evidence type="ECO:0000313" key="11">
    <source>
        <dbReference type="EMBL" id="SDY18425.1"/>
    </source>
</evidence>
<dbReference type="OrthoDB" id="4408652at2"/>
<keyword evidence="2 10" id="KW-1003">Cell membrane</keyword>
<reference evidence="12" key="1">
    <citation type="submission" date="2016-10" db="EMBL/GenBank/DDBJ databases">
        <authorList>
            <person name="Varghese N."/>
            <person name="Submissions S."/>
        </authorList>
    </citation>
    <scope>NUCLEOTIDE SEQUENCE [LARGE SCALE GENOMIC DNA]</scope>
    <source>
        <strain evidence="12">DSM 45245</strain>
    </source>
</reference>
<evidence type="ECO:0000313" key="12">
    <source>
        <dbReference type="Proteomes" id="UP000242415"/>
    </source>
</evidence>
<dbReference type="HAMAP" id="MF_00454">
    <property type="entry name" value="FluC"/>
    <property type="match status" value="1"/>
</dbReference>
<comment type="function">
    <text evidence="9 10">Fluoride-specific ion channel. Important for reducing fluoride concentration in the cell, thus reducing its toxicity.</text>
</comment>
<dbReference type="RefSeq" id="WP_091551793.1">
    <property type="nucleotide sequence ID" value="NZ_FNPH01000001.1"/>
</dbReference>
<dbReference type="GO" id="GO:0005886">
    <property type="term" value="C:plasma membrane"/>
    <property type="evidence" value="ECO:0007669"/>
    <property type="project" value="UniProtKB-SubCell"/>
</dbReference>
<evidence type="ECO:0000256" key="5">
    <source>
        <dbReference type="ARBA" id="ARBA00023136"/>
    </source>
</evidence>
<keyword evidence="10" id="KW-0813">Transport</keyword>
<feature type="binding site" evidence="10">
    <location>
        <position position="79"/>
    </location>
    <ligand>
        <name>Na(+)</name>
        <dbReference type="ChEBI" id="CHEBI:29101"/>
        <note>structural</note>
    </ligand>
</feature>
<organism evidence="11 12">
    <name type="scientific">Micromonospora pattaloongensis</name>
    <dbReference type="NCBI Taxonomy" id="405436"/>
    <lineage>
        <taxon>Bacteria</taxon>
        <taxon>Bacillati</taxon>
        <taxon>Actinomycetota</taxon>
        <taxon>Actinomycetes</taxon>
        <taxon>Micromonosporales</taxon>
        <taxon>Micromonosporaceae</taxon>
        <taxon>Micromonospora</taxon>
    </lineage>
</organism>
<feature type="binding site" evidence="10">
    <location>
        <position position="82"/>
    </location>
    <ligand>
        <name>Na(+)</name>
        <dbReference type="ChEBI" id="CHEBI:29101"/>
        <note>structural</note>
    </ligand>
</feature>
<evidence type="ECO:0000256" key="4">
    <source>
        <dbReference type="ARBA" id="ARBA00022989"/>
    </source>
</evidence>
<dbReference type="EMBL" id="FNPH01000001">
    <property type="protein sequence ID" value="SDY18425.1"/>
    <property type="molecule type" value="Genomic_DNA"/>
</dbReference>
<keyword evidence="12" id="KW-1185">Reference proteome</keyword>
<dbReference type="NCBIfam" id="TIGR00494">
    <property type="entry name" value="crcB"/>
    <property type="match status" value="1"/>
</dbReference>
<dbReference type="GO" id="GO:0046872">
    <property type="term" value="F:metal ion binding"/>
    <property type="evidence" value="ECO:0007669"/>
    <property type="project" value="UniProtKB-KW"/>
</dbReference>
<evidence type="ECO:0000256" key="1">
    <source>
        <dbReference type="ARBA" id="ARBA00004651"/>
    </source>
</evidence>
<evidence type="ECO:0000256" key="10">
    <source>
        <dbReference type="HAMAP-Rule" id="MF_00454"/>
    </source>
</evidence>
<comment type="similarity">
    <text evidence="7 10">Belongs to the fluoride channel Fluc/FEX (TC 1.A.43) family.</text>
</comment>
<evidence type="ECO:0000256" key="8">
    <source>
        <dbReference type="ARBA" id="ARBA00035585"/>
    </source>
</evidence>
<comment type="subcellular location">
    <subcellularLocation>
        <location evidence="1 10">Cell membrane</location>
        <topology evidence="1 10">Multi-pass membrane protein</topology>
    </subcellularLocation>
</comment>
<dbReference type="GO" id="GO:0062054">
    <property type="term" value="F:fluoride channel activity"/>
    <property type="evidence" value="ECO:0007669"/>
    <property type="project" value="UniProtKB-UniRule"/>
</dbReference>
<dbReference type="STRING" id="405436.SAMN05444365_101971"/>
<keyword evidence="3 10" id="KW-0812">Transmembrane</keyword>
<dbReference type="PANTHER" id="PTHR28259">
    <property type="entry name" value="FLUORIDE EXPORT PROTEIN 1-RELATED"/>
    <property type="match status" value="1"/>
</dbReference>
<comment type="activity regulation">
    <text evidence="10">Na(+) is not transported, but it plays an essential structural role and its presence is essential for fluoride channel function.</text>
</comment>
<evidence type="ECO:0000256" key="9">
    <source>
        <dbReference type="ARBA" id="ARBA00049940"/>
    </source>
</evidence>
<feature type="transmembrane region" description="Helical" evidence="10">
    <location>
        <begin position="68"/>
        <end position="89"/>
    </location>
</feature>
<evidence type="ECO:0000256" key="6">
    <source>
        <dbReference type="ARBA" id="ARBA00023303"/>
    </source>
</evidence>
<keyword evidence="10" id="KW-0406">Ion transport</keyword>
<keyword evidence="10" id="KW-0479">Metal-binding</keyword>
<keyword evidence="6 10" id="KW-0407">Ion channel</keyword>
<dbReference type="Proteomes" id="UP000242415">
    <property type="component" value="Unassembled WGS sequence"/>
</dbReference>
<dbReference type="AlphaFoldDB" id="A0A1H3HT67"/>
<keyword evidence="4 10" id="KW-1133">Transmembrane helix</keyword>
<protein>
    <recommendedName>
        <fullName evidence="10">Fluoride-specific ion channel FluC</fullName>
    </recommendedName>
</protein>